<accession>A0A6H9XPF3</accession>
<keyword evidence="1" id="KW-0812">Transmembrane</keyword>
<protein>
    <submittedName>
        <fullName evidence="3">Putative low molecular weight protein antigen 6</fullName>
    </submittedName>
</protein>
<evidence type="ECO:0000259" key="2">
    <source>
        <dbReference type="Pfam" id="PF10756"/>
    </source>
</evidence>
<dbReference type="GeneID" id="84574873"/>
<feature type="transmembrane region" description="Helical" evidence="1">
    <location>
        <begin position="36"/>
        <end position="52"/>
    </location>
</feature>
<dbReference type="EMBL" id="UARK01000032">
    <property type="protein sequence ID" value="SPW31752.1"/>
    <property type="molecule type" value="Genomic_DNA"/>
</dbReference>
<dbReference type="InterPro" id="IPR019692">
    <property type="entry name" value="CFP-6_PH"/>
</dbReference>
<evidence type="ECO:0000313" key="4">
    <source>
        <dbReference type="Proteomes" id="UP000249886"/>
    </source>
</evidence>
<comment type="caution">
    <text evidence="3">The sequence shown here is derived from an EMBL/GenBank/DDBJ whole genome shotgun (WGS) entry which is preliminary data.</text>
</comment>
<evidence type="ECO:0000256" key="1">
    <source>
        <dbReference type="SAM" id="Phobius"/>
    </source>
</evidence>
<dbReference type="Pfam" id="PF10756">
    <property type="entry name" value="bPH_6"/>
    <property type="match status" value="1"/>
</dbReference>
<dbReference type="AlphaFoldDB" id="A0A6H9XPF3"/>
<feature type="transmembrane region" description="Helical" evidence="1">
    <location>
        <begin position="12"/>
        <end position="30"/>
    </location>
</feature>
<keyword evidence="1" id="KW-1133">Transmembrane helix</keyword>
<name>A0A6H9XPF3_9CORY</name>
<dbReference type="RefSeq" id="WP_005526982.1">
    <property type="nucleotide sequence ID" value="NZ_CP050134.2"/>
</dbReference>
<organism evidence="3 4">
    <name type="scientific">Corynebacterium matruchotii</name>
    <dbReference type="NCBI Taxonomy" id="43768"/>
    <lineage>
        <taxon>Bacteria</taxon>
        <taxon>Bacillati</taxon>
        <taxon>Actinomycetota</taxon>
        <taxon>Actinomycetes</taxon>
        <taxon>Mycobacteriales</taxon>
        <taxon>Corynebacteriaceae</taxon>
        <taxon>Corynebacterium</taxon>
    </lineage>
</organism>
<proteinExistence type="predicted"/>
<keyword evidence="1" id="KW-0472">Membrane</keyword>
<evidence type="ECO:0000313" key="3">
    <source>
        <dbReference type="EMBL" id="SPW31752.1"/>
    </source>
</evidence>
<gene>
    <name evidence="3" type="primary">cfp6</name>
    <name evidence="3" type="ORF">NCTC10254_02210</name>
</gene>
<sequence length="170" mass="18871">MAEQQHHVFRPERTHLLAAIIMILLSLFIIGSDLLYLFWLPLLPVVFIMWVVRAHTIVDDTGITAHPAFAQPTTTDWADIAGIGFGRSQAFLQTKEGKKITLPGVTFNSLPQLEATSAGRIPDALTQGRQAADDKVVIVHKDGRQVLVDKQEYERLAAEDVDKQAKTDSD</sequence>
<dbReference type="Proteomes" id="UP000249886">
    <property type="component" value="Unassembled WGS sequence"/>
</dbReference>
<feature type="domain" description="Low molecular weight protein antigen 6 PH" evidence="2">
    <location>
        <begin position="53"/>
        <end position="124"/>
    </location>
</feature>
<reference evidence="3 4" key="1">
    <citation type="submission" date="2018-06" db="EMBL/GenBank/DDBJ databases">
        <authorList>
            <consortium name="Pathogen Informatics"/>
            <person name="Doyle S."/>
        </authorList>
    </citation>
    <scope>NUCLEOTIDE SEQUENCE [LARGE SCALE GENOMIC DNA]</scope>
    <source>
        <strain evidence="3 4">NCTC10254</strain>
    </source>
</reference>